<gene>
    <name evidence="1" type="ORF">V6N11_049648</name>
</gene>
<dbReference type="EMBL" id="JBBPBN010001665">
    <property type="protein sequence ID" value="KAK8477795.1"/>
    <property type="molecule type" value="Genomic_DNA"/>
</dbReference>
<name>A0ABR1ZBY4_9ROSI</name>
<accession>A0ABR1ZBY4</accession>
<proteinExistence type="predicted"/>
<reference evidence="1 2" key="1">
    <citation type="journal article" date="2024" name="G3 (Bethesda)">
        <title>Genome assembly of Hibiscus sabdariffa L. provides insights into metabolisms of medicinal natural products.</title>
        <authorList>
            <person name="Kim T."/>
        </authorList>
    </citation>
    <scope>NUCLEOTIDE SEQUENCE [LARGE SCALE GENOMIC DNA]</scope>
    <source>
        <strain evidence="1">TK-2024</strain>
        <tissue evidence="1">Old leaves</tissue>
    </source>
</reference>
<protein>
    <submittedName>
        <fullName evidence="1">Uncharacterized protein</fullName>
    </submittedName>
</protein>
<evidence type="ECO:0000313" key="2">
    <source>
        <dbReference type="Proteomes" id="UP001396334"/>
    </source>
</evidence>
<comment type="caution">
    <text evidence="1">The sequence shown here is derived from an EMBL/GenBank/DDBJ whole genome shotgun (WGS) entry which is preliminary data.</text>
</comment>
<dbReference type="Proteomes" id="UP001396334">
    <property type="component" value="Unassembled WGS sequence"/>
</dbReference>
<sequence length="76" mass="8440">MGYHVEGHEAGSCGTKPEGETWPYQFGEWLRVPVTRKKTAPQGFRRSAIVYTKEGMGGIENSSVRGLTRQQVNQGD</sequence>
<organism evidence="1 2">
    <name type="scientific">Hibiscus sabdariffa</name>
    <name type="common">roselle</name>
    <dbReference type="NCBI Taxonomy" id="183260"/>
    <lineage>
        <taxon>Eukaryota</taxon>
        <taxon>Viridiplantae</taxon>
        <taxon>Streptophyta</taxon>
        <taxon>Embryophyta</taxon>
        <taxon>Tracheophyta</taxon>
        <taxon>Spermatophyta</taxon>
        <taxon>Magnoliopsida</taxon>
        <taxon>eudicotyledons</taxon>
        <taxon>Gunneridae</taxon>
        <taxon>Pentapetalae</taxon>
        <taxon>rosids</taxon>
        <taxon>malvids</taxon>
        <taxon>Malvales</taxon>
        <taxon>Malvaceae</taxon>
        <taxon>Malvoideae</taxon>
        <taxon>Hibiscus</taxon>
    </lineage>
</organism>
<keyword evidence="2" id="KW-1185">Reference proteome</keyword>
<evidence type="ECO:0000313" key="1">
    <source>
        <dbReference type="EMBL" id="KAK8477795.1"/>
    </source>
</evidence>